<keyword evidence="3" id="KW-0597">Phosphoprotein</keyword>
<keyword evidence="6" id="KW-0418">Kinase</keyword>
<evidence type="ECO:0000259" key="11">
    <source>
        <dbReference type="Pfam" id="PF07730"/>
    </source>
</evidence>
<feature type="transmembrane region" description="Helical" evidence="9">
    <location>
        <begin position="34"/>
        <end position="59"/>
    </location>
</feature>
<evidence type="ECO:0000256" key="8">
    <source>
        <dbReference type="ARBA" id="ARBA00023012"/>
    </source>
</evidence>
<dbReference type="OrthoDB" id="9760839at2"/>
<evidence type="ECO:0000256" key="6">
    <source>
        <dbReference type="ARBA" id="ARBA00022777"/>
    </source>
</evidence>
<evidence type="ECO:0000256" key="4">
    <source>
        <dbReference type="ARBA" id="ARBA00022679"/>
    </source>
</evidence>
<keyword evidence="9" id="KW-0812">Transmembrane</keyword>
<dbReference type="GO" id="GO:0000155">
    <property type="term" value="F:phosphorelay sensor kinase activity"/>
    <property type="evidence" value="ECO:0007669"/>
    <property type="project" value="InterPro"/>
</dbReference>
<dbReference type="InterPro" id="IPR050482">
    <property type="entry name" value="Sensor_HK_TwoCompSys"/>
</dbReference>
<dbReference type="InterPro" id="IPR036890">
    <property type="entry name" value="HATPase_C_sf"/>
</dbReference>
<name>A0A2S1SHB6_9FLAO</name>
<evidence type="ECO:0000256" key="3">
    <source>
        <dbReference type="ARBA" id="ARBA00022553"/>
    </source>
</evidence>
<keyword evidence="13" id="KW-1185">Reference proteome</keyword>
<keyword evidence="5" id="KW-0547">Nucleotide-binding</keyword>
<keyword evidence="4" id="KW-0808">Transferase</keyword>
<accession>A0A2S1SHB6</accession>
<keyword evidence="7" id="KW-0067">ATP-binding</keyword>
<comment type="catalytic activity">
    <reaction evidence="1">
        <text>ATP + protein L-histidine = ADP + protein N-phospho-L-histidine.</text>
        <dbReference type="EC" id="2.7.13.3"/>
    </reaction>
</comment>
<dbReference type="InterPro" id="IPR003594">
    <property type="entry name" value="HATPase_dom"/>
</dbReference>
<dbReference type="InterPro" id="IPR011712">
    <property type="entry name" value="Sig_transdc_His_kin_sub3_dim/P"/>
</dbReference>
<sequence length="282" mass="32571">MEFCDYYHKYHLLQLIKYLYPSRNQIFKIVNTTAFGIVIAFLFVLLILAFCVLLIRLYFIKIKKYTAQLYQKDIDFQKNLNTAILETQEQVFNNISKDLHDDAGQQLTYINLQIENLKLDSEKLQQILDPLTASVNRLSVSIRDISHSLDQRLLTRQDLFQTMEHELKRLEKNPHFNLEYTISNTSGKVFSTNEKIFIFRIFQEAINNACKHSGAAKLEVRVVTSPYFEMIISDNGRGFEKTDSATSGLHNMRHRAESIGYGLDISSVLGKGTIVTLSEKNT</sequence>
<dbReference type="KEGG" id="fpal:HYN49_07680"/>
<dbReference type="EC" id="2.7.13.3" evidence="2"/>
<evidence type="ECO:0000256" key="7">
    <source>
        <dbReference type="ARBA" id="ARBA00022840"/>
    </source>
</evidence>
<evidence type="ECO:0000313" key="13">
    <source>
        <dbReference type="Proteomes" id="UP000244937"/>
    </source>
</evidence>
<feature type="domain" description="Histidine kinase/HSP90-like ATPase" evidence="10">
    <location>
        <begin position="196"/>
        <end position="277"/>
    </location>
</feature>
<evidence type="ECO:0000256" key="2">
    <source>
        <dbReference type="ARBA" id="ARBA00012438"/>
    </source>
</evidence>
<evidence type="ECO:0000259" key="10">
    <source>
        <dbReference type="Pfam" id="PF02518"/>
    </source>
</evidence>
<dbReference type="Proteomes" id="UP000244937">
    <property type="component" value="Chromosome"/>
</dbReference>
<proteinExistence type="predicted"/>
<dbReference type="PANTHER" id="PTHR24421">
    <property type="entry name" value="NITRATE/NITRITE SENSOR PROTEIN NARX-RELATED"/>
    <property type="match status" value="1"/>
</dbReference>
<evidence type="ECO:0000313" key="12">
    <source>
        <dbReference type="EMBL" id="AWI25790.1"/>
    </source>
</evidence>
<keyword evidence="9" id="KW-0472">Membrane</keyword>
<dbReference type="Pfam" id="PF02518">
    <property type="entry name" value="HATPase_c"/>
    <property type="match status" value="1"/>
</dbReference>
<keyword evidence="8" id="KW-0902">Two-component regulatory system</keyword>
<gene>
    <name evidence="12" type="ORF">HYN49_07680</name>
</gene>
<dbReference type="GO" id="GO:0005524">
    <property type="term" value="F:ATP binding"/>
    <property type="evidence" value="ECO:0007669"/>
    <property type="project" value="UniProtKB-KW"/>
</dbReference>
<organism evidence="12 13">
    <name type="scientific">Flavobacterium pallidum</name>
    <dbReference type="NCBI Taxonomy" id="2172098"/>
    <lineage>
        <taxon>Bacteria</taxon>
        <taxon>Pseudomonadati</taxon>
        <taxon>Bacteroidota</taxon>
        <taxon>Flavobacteriia</taxon>
        <taxon>Flavobacteriales</taxon>
        <taxon>Flavobacteriaceae</taxon>
        <taxon>Flavobacterium</taxon>
    </lineage>
</organism>
<evidence type="ECO:0000256" key="9">
    <source>
        <dbReference type="SAM" id="Phobius"/>
    </source>
</evidence>
<feature type="domain" description="Signal transduction histidine kinase subgroup 3 dimerisation and phosphoacceptor" evidence="11">
    <location>
        <begin position="93"/>
        <end position="151"/>
    </location>
</feature>
<evidence type="ECO:0000256" key="1">
    <source>
        <dbReference type="ARBA" id="ARBA00000085"/>
    </source>
</evidence>
<dbReference type="GO" id="GO:0016020">
    <property type="term" value="C:membrane"/>
    <property type="evidence" value="ECO:0007669"/>
    <property type="project" value="InterPro"/>
</dbReference>
<dbReference type="CDD" id="cd16917">
    <property type="entry name" value="HATPase_UhpB-NarQ-NarX-like"/>
    <property type="match status" value="1"/>
</dbReference>
<dbReference type="EMBL" id="CP029187">
    <property type="protein sequence ID" value="AWI25790.1"/>
    <property type="molecule type" value="Genomic_DNA"/>
</dbReference>
<dbReference type="GO" id="GO:0046983">
    <property type="term" value="F:protein dimerization activity"/>
    <property type="evidence" value="ECO:0007669"/>
    <property type="project" value="InterPro"/>
</dbReference>
<dbReference type="Gene3D" id="3.30.565.10">
    <property type="entry name" value="Histidine kinase-like ATPase, C-terminal domain"/>
    <property type="match status" value="1"/>
</dbReference>
<dbReference type="Pfam" id="PF07730">
    <property type="entry name" value="HisKA_3"/>
    <property type="match status" value="1"/>
</dbReference>
<reference evidence="12 13" key="1">
    <citation type="submission" date="2018-05" db="EMBL/GenBank/DDBJ databases">
        <title>Genome sequencing of Flavobacterium sp. HYN0049.</title>
        <authorList>
            <person name="Yi H."/>
            <person name="Baek C."/>
        </authorList>
    </citation>
    <scope>NUCLEOTIDE SEQUENCE [LARGE SCALE GENOMIC DNA]</scope>
    <source>
        <strain evidence="12 13">HYN0049</strain>
    </source>
</reference>
<protein>
    <recommendedName>
        <fullName evidence="2">histidine kinase</fullName>
        <ecNumber evidence="2">2.7.13.3</ecNumber>
    </recommendedName>
</protein>
<evidence type="ECO:0000256" key="5">
    <source>
        <dbReference type="ARBA" id="ARBA00022741"/>
    </source>
</evidence>
<keyword evidence="9" id="KW-1133">Transmembrane helix</keyword>
<dbReference type="SUPFAM" id="SSF55874">
    <property type="entry name" value="ATPase domain of HSP90 chaperone/DNA topoisomerase II/histidine kinase"/>
    <property type="match status" value="1"/>
</dbReference>
<dbReference type="AlphaFoldDB" id="A0A2S1SHB6"/>
<dbReference type="PANTHER" id="PTHR24421:SF10">
    <property type="entry name" value="NITRATE_NITRITE SENSOR PROTEIN NARQ"/>
    <property type="match status" value="1"/>
</dbReference>